<evidence type="ECO:0000256" key="1">
    <source>
        <dbReference type="SAM" id="Coils"/>
    </source>
</evidence>
<dbReference type="InterPro" id="IPR006145">
    <property type="entry name" value="PsdUridine_synth_RsuA/RluA"/>
</dbReference>
<keyword evidence="1" id="KW-0175">Coiled coil</keyword>
<gene>
    <name evidence="4" type="ORF">K8V07_01875</name>
</gene>
<comment type="caution">
    <text evidence="4">The sequence shown here is derived from an EMBL/GenBank/DDBJ whole genome shotgun (WGS) entry which is preliminary data.</text>
</comment>
<dbReference type="GO" id="GO:0009982">
    <property type="term" value="F:pseudouridine synthase activity"/>
    <property type="evidence" value="ECO:0007669"/>
    <property type="project" value="InterPro"/>
</dbReference>
<feature type="coiled-coil region" evidence="1">
    <location>
        <begin position="190"/>
        <end position="224"/>
    </location>
</feature>
<dbReference type="Pfam" id="PF00849">
    <property type="entry name" value="PseudoU_synth_2"/>
    <property type="match status" value="1"/>
</dbReference>
<dbReference type="InterPro" id="IPR006224">
    <property type="entry name" value="PsdUridine_synth_RluA-like_CS"/>
</dbReference>
<dbReference type="SUPFAM" id="SSF55120">
    <property type="entry name" value="Pseudouridine synthase"/>
    <property type="match status" value="1"/>
</dbReference>
<dbReference type="GO" id="GO:0140098">
    <property type="term" value="F:catalytic activity, acting on RNA"/>
    <property type="evidence" value="ECO:0007669"/>
    <property type="project" value="UniProtKB-ARBA"/>
</dbReference>
<sequence>MIHFFKKPVSHLALPEKFTYPFHYTPHPLCVLAAEEVKEYIASRKEWQEELASGKMFGVLIVQTDNGITNNEENQIGYLAAFSGNLAGKNLHPYFVPPVYDLLQPEGFFKIEEEQISAINIRIRELENSSSYLDSKEKWKIETEQAKAVLNQAKAELKMAKEAREIRRQSSPELSEEEQASLIRESQYQKAEYKRLEKEWKKRLEELETEVRHFDIEIERLKTERKERSAALQRKLFEQFRMLNAQGEVKDLYTIFEQTVQKVPPAGAGECALPKLLQYAYLHQLKPLAMAEFWWGDSPKNEIRHHGYYYPSCKGKCEPILQHMLQGLEVDENPLLNPVHEEEELEIVFEDEWLLVVNKPAGMLSVPGKAEDRDSVYHRLKKKYPEATGPMIVHRLDMATSGLLLVAKTKEVHQDLQAQFANRNIKKRYVAVLDGVIVQTEKEKEKETKPIAEETTLIAEETVSTKKTAKVERTDLALENTELRPERTEKVEKDKKTKRTERTERTERTGRTGRTGRIELPLCLNPLDRPRQMVSSEHGKEAITEYQIISESERITSESENTFNESNRINESESSINESRKYTRIIFYPFTGRTHQLRVHAAHPEGLGCPILGDELYGKKADRLYLHAEYIEFRHPIYGDILCIQKEADFHKNMIKP</sequence>
<dbReference type="EMBL" id="DYVL01000033">
    <property type="protein sequence ID" value="HJG10659.1"/>
    <property type="molecule type" value="Genomic_DNA"/>
</dbReference>
<dbReference type="PROSITE" id="PS01129">
    <property type="entry name" value="PSI_RLU"/>
    <property type="match status" value="1"/>
</dbReference>
<feature type="domain" description="Pseudouridine synthase RsuA/RluA-like" evidence="3">
    <location>
        <begin position="354"/>
        <end position="603"/>
    </location>
</feature>
<evidence type="ECO:0000259" key="3">
    <source>
        <dbReference type="Pfam" id="PF00849"/>
    </source>
</evidence>
<dbReference type="GO" id="GO:0003723">
    <property type="term" value="F:RNA binding"/>
    <property type="evidence" value="ECO:0007669"/>
    <property type="project" value="InterPro"/>
</dbReference>
<protein>
    <submittedName>
        <fullName evidence="4">RNA pseudouridine synthase</fullName>
    </submittedName>
</protein>
<dbReference type="Proteomes" id="UP000747074">
    <property type="component" value="Unassembled WGS sequence"/>
</dbReference>
<accession>A0A921LH82</accession>
<organism evidence="4 5">
    <name type="scientific">Bacteroides xylanisolvens</name>
    <dbReference type="NCBI Taxonomy" id="371601"/>
    <lineage>
        <taxon>Bacteria</taxon>
        <taxon>Pseudomonadati</taxon>
        <taxon>Bacteroidota</taxon>
        <taxon>Bacteroidia</taxon>
        <taxon>Bacteroidales</taxon>
        <taxon>Bacteroidaceae</taxon>
        <taxon>Bacteroides</taxon>
    </lineage>
</organism>
<evidence type="ECO:0000313" key="5">
    <source>
        <dbReference type="Proteomes" id="UP000747074"/>
    </source>
</evidence>
<dbReference type="PANTHER" id="PTHR21600:SF89">
    <property type="entry name" value="RIBOSOMAL LARGE SUBUNIT PSEUDOURIDINE SYNTHASE A"/>
    <property type="match status" value="1"/>
</dbReference>
<evidence type="ECO:0000313" key="4">
    <source>
        <dbReference type="EMBL" id="HJG10659.1"/>
    </source>
</evidence>
<feature type="region of interest" description="Disordered" evidence="2">
    <location>
        <begin position="481"/>
        <end position="513"/>
    </location>
</feature>
<dbReference type="CDD" id="cd02869">
    <property type="entry name" value="PseudoU_synth_RluA_like"/>
    <property type="match status" value="1"/>
</dbReference>
<dbReference type="InterPro" id="IPR050188">
    <property type="entry name" value="RluA_PseudoU_synthase"/>
</dbReference>
<dbReference type="GO" id="GO:0000455">
    <property type="term" value="P:enzyme-directed rRNA pseudouridine synthesis"/>
    <property type="evidence" value="ECO:0007669"/>
    <property type="project" value="TreeGrafter"/>
</dbReference>
<feature type="compositionally biased region" description="Basic and acidic residues" evidence="2">
    <location>
        <begin position="481"/>
        <end position="510"/>
    </location>
</feature>
<reference evidence="4" key="2">
    <citation type="submission" date="2021-09" db="EMBL/GenBank/DDBJ databases">
        <authorList>
            <person name="Gilroy R."/>
        </authorList>
    </citation>
    <scope>NUCLEOTIDE SEQUENCE</scope>
    <source>
        <strain evidence="4">CHK154-13316</strain>
    </source>
</reference>
<dbReference type="InterPro" id="IPR020103">
    <property type="entry name" value="PsdUridine_synth_cat_dom_sf"/>
</dbReference>
<name>A0A921LH82_9BACE</name>
<dbReference type="PANTHER" id="PTHR21600">
    <property type="entry name" value="MITOCHONDRIAL RNA PSEUDOURIDINE SYNTHASE"/>
    <property type="match status" value="1"/>
</dbReference>
<dbReference type="AlphaFoldDB" id="A0A921LH82"/>
<feature type="coiled-coil region" evidence="1">
    <location>
        <begin position="109"/>
        <end position="163"/>
    </location>
</feature>
<proteinExistence type="predicted"/>
<reference evidence="4" key="1">
    <citation type="journal article" date="2021" name="PeerJ">
        <title>Extensive microbial diversity within the chicken gut microbiome revealed by metagenomics and culture.</title>
        <authorList>
            <person name="Gilroy R."/>
            <person name="Ravi A."/>
            <person name="Getino M."/>
            <person name="Pursley I."/>
            <person name="Horton D.L."/>
            <person name="Alikhan N.F."/>
            <person name="Baker D."/>
            <person name="Gharbi K."/>
            <person name="Hall N."/>
            <person name="Watson M."/>
            <person name="Adriaenssens E.M."/>
            <person name="Foster-Nyarko E."/>
            <person name="Jarju S."/>
            <person name="Secka A."/>
            <person name="Antonio M."/>
            <person name="Oren A."/>
            <person name="Chaudhuri R.R."/>
            <person name="La Ragione R."/>
            <person name="Hildebrand F."/>
            <person name="Pallen M.J."/>
        </authorList>
    </citation>
    <scope>NUCLEOTIDE SEQUENCE</scope>
    <source>
        <strain evidence="4">CHK154-13316</strain>
    </source>
</reference>
<evidence type="ECO:0000256" key="2">
    <source>
        <dbReference type="SAM" id="MobiDB-lite"/>
    </source>
</evidence>
<dbReference type="Gene3D" id="3.30.2350.10">
    <property type="entry name" value="Pseudouridine synthase"/>
    <property type="match status" value="1"/>
</dbReference>